<keyword evidence="2" id="KW-1185">Reference proteome</keyword>
<protein>
    <submittedName>
        <fullName evidence="1">Uncharacterized protein</fullName>
    </submittedName>
</protein>
<comment type="caution">
    <text evidence="1">The sequence shown here is derived from an EMBL/GenBank/DDBJ whole genome shotgun (WGS) entry which is preliminary data.</text>
</comment>
<reference evidence="2" key="1">
    <citation type="journal article" date="2019" name="Int. J. Syst. Evol. Microbiol.">
        <title>The Global Catalogue of Microorganisms (GCM) 10K type strain sequencing project: providing services to taxonomists for standard genome sequencing and annotation.</title>
        <authorList>
            <consortium name="The Broad Institute Genomics Platform"/>
            <consortium name="The Broad Institute Genome Sequencing Center for Infectious Disease"/>
            <person name="Wu L."/>
            <person name="Ma J."/>
        </authorList>
    </citation>
    <scope>NUCLEOTIDE SEQUENCE [LARGE SCALE GENOMIC DNA]</scope>
    <source>
        <strain evidence="2">CGMCC 1.15439</strain>
    </source>
</reference>
<sequence length="67" mass="7477">MEVRVRRIGQIARTTGKLQQGAAIDLLGHRCSSFSRLGAGQSTPRFGYDEKTHPQEMADVDHRVRIA</sequence>
<accession>A0ABQ1FLR8</accession>
<evidence type="ECO:0000313" key="1">
    <source>
        <dbReference type="EMBL" id="GGA21735.1"/>
    </source>
</evidence>
<proteinExistence type="predicted"/>
<organism evidence="1 2">
    <name type="scientific">Dyella nitratireducens</name>
    <dbReference type="NCBI Taxonomy" id="1849580"/>
    <lineage>
        <taxon>Bacteria</taxon>
        <taxon>Pseudomonadati</taxon>
        <taxon>Pseudomonadota</taxon>
        <taxon>Gammaproteobacteria</taxon>
        <taxon>Lysobacterales</taxon>
        <taxon>Rhodanobacteraceae</taxon>
        <taxon>Dyella</taxon>
    </lineage>
</organism>
<dbReference type="EMBL" id="BMJA01000001">
    <property type="protein sequence ID" value="GGA21735.1"/>
    <property type="molecule type" value="Genomic_DNA"/>
</dbReference>
<gene>
    <name evidence="1" type="ORF">GCM10010981_07350</name>
</gene>
<dbReference type="Proteomes" id="UP000620046">
    <property type="component" value="Unassembled WGS sequence"/>
</dbReference>
<name>A0ABQ1FLR8_9GAMM</name>
<evidence type="ECO:0000313" key="2">
    <source>
        <dbReference type="Proteomes" id="UP000620046"/>
    </source>
</evidence>